<evidence type="ECO:0000313" key="2">
    <source>
        <dbReference type="Proteomes" id="UP000237631"/>
    </source>
</evidence>
<name>A0A2S6C008_9PEZI</name>
<dbReference type="EMBL" id="PNEN01001614">
    <property type="protein sequence ID" value="PPJ53062.1"/>
    <property type="molecule type" value="Genomic_DNA"/>
</dbReference>
<dbReference type="AlphaFoldDB" id="A0A2S6C008"/>
<accession>A0A2S6C008</accession>
<gene>
    <name evidence="1" type="ORF">CBER1_11621</name>
</gene>
<organism evidence="1 2">
    <name type="scientific">Cercospora berteroae</name>
    <dbReference type="NCBI Taxonomy" id="357750"/>
    <lineage>
        <taxon>Eukaryota</taxon>
        <taxon>Fungi</taxon>
        <taxon>Dikarya</taxon>
        <taxon>Ascomycota</taxon>
        <taxon>Pezizomycotina</taxon>
        <taxon>Dothideomycetes</taxon>
        <taxon>Dothideomycetidae</taxon>
        <taxon>Mycosphaerellales</taxon>
        <taxon>Mycosphaerellaceae</taxon>
        <taxon>Cercospora</taxon>
    </lineage>
</organism>
<protein>
    <submittedName>
        <fullName evidence="1">Uncharacterized protein</fullName>
    </submittedName>
</protein>
<sequence>MKIAEKLPQELVDNIRARLTSDIVANNAEIMRKVRDGISIQTQIDATEAQMNTLFNNVNKSNKYFWPALVSPGSVLTARPASYSHGSYEEMELKLQYSYEAWEETPGAIDWVRQKLNR</sequence>
<evidence type="ECO:0000313" key="1">
    <source>
        <dbReference type="EMBL" id="PPJ53062.1"/>
    </source>
</evidence>
<keyword evidence="2" id="KW-1185">Reference proteome</keyword>
<comment type="caution">
    <text evidence="1">The sequence shown here is derived from an EMBL/GenBank/DDBJ whole genome shotgun (WGS) entry which is preliminary data.</text>
</comment>
<reference evidence="2" key="1">
    <citation type="journal article" date="2017" name="bioRxiv">
        <title>Conservation of a gene cluster reveals novel cercosporin biosynthetic mechanisms and extends production to the genus Colletotrichum.</title>
        <authorList>
            <person name="de Jonge R."/>
            <person name="Ebert M.K."/>
            <person name="Huitt-Roehl C.R."/>
            <person name="Pal P."/>
            <person name="Suttle J.C."/>
            <person name="Spanner R.E."/>
            <person name="Neubauer J.D."/>
            <person name="Jurick W.M.II."/>
            <person name="Stott K.A."/>
            <person name="Secor G.A."/>
            <person name="Thomma B.P.H.J."/>
            <person name="Van de Peer Y."/>
            <person name="Townsend C.A."/>
            <person name="Bolton M.D."/>
        </authorList>
    </citation>
    <scope>NUCLEOTIDE SEQUENCE [LARGE SCALE GENOMIC DNA]</scope>
    <source>
        <strain evidence="2">CBS538.71</strain>
    </source>
</reference>
<dbReference type="OrthoDB" id="5952526at2759"/>
<dbReference type="Proteomes" id="UP000237631">
    <property type="component" value="Unassembled WGS sequence"/>
</dbReference>
<proteinExistence type="predicted"/>